<name>A0A7S1LBN4_NEODS</name>
<feature type="region of interest" description="Disordered" evidence="1">
    <location>
        <begin position="1"/>
        <end position="38"/>
    </location>
</feature>
<dbReference type="EMBL" id="HBGF01008442">
    <property type="protein sequence ID" value="CAD9098086.1"/>
    <property type="molecule type" value="Transcribed_RNA"/>
</dbReference>
<protein>
    <submittedName>
        <fullName evidence="2">Uncharacterized protein</fullName>
    </submittedName>
</protein>
<feature type="compositionally biased region" description="Low complexity" evidence="1">
    <location>
        <begin position="556"/>
        <end position="577"/>
    </location>
</feature>
<gene>
    <name evidence="2" type="ORF">NDES1114_LOCUS5669</name>
</gene>
<accession>A0A7S1LBN4</accession>
<reference evidence="2" key="1">
    <citation type="submission" date="2021-01" db="EMBL/GenBank/DDBJ databases">
        <authorList>
            <person name="Corre E."/>
            <person name="Pelletier E."/>
            <person name="Niang G."/>
            <person name="Scheremetjew M."/>
            <person name="Finn R."/>
            <person name="Kale V."/>
            <person name="Holt S."/>
            <person name="Cochrane G."/>
            <person name="Meng A."/>
            <person name="Brown T."/>
            <person name="Cohen L."/>
        </authorList>
    </citation>
    <scope>NUCLEOTIDE SEQUENCE</scope>
    <source>
        <strain evidence="2">CCAP 1951/1</strain>
    </source>
</reference>
<feature type="region of interest" description="Disordered" evidence="1">
    <location>
        <begin position="541"/>
        <end position="577"/>
    </location>
</feature>
<organism evidence="2">
    <name type="scientific">Neobodo designis</name>
    <name type="common">Flagellated protozoan</name>
    <name type="synonym">Bodo designis</name>
    <dbReference type="NCBI Taxonomy" id="312471"/>
    <lineage>
        <taxon>Eukaryota</taxon>
        <taxon>Discoba</taxon>
        <taxon>Euglenozoa</taxon>
        <taxon>Kinetoplastea</taxon>
        <taxon>Metakinetoplastina</taxon>
        <taxon>Neobodonida</taxon>
        <taxon>Neobodo</taxon>
    </lineage>
</organism>
<evidence type="ECO:0000256" key="1">
    <source>
        <dbReference type="SAM" id="MobiDB-lite"/>
    </source>
</evidence>
<feature type="compositionally biased region" description="Gly residues" evidence="1">
    <location>
        <begin position="978"/>
        <end position="988"/>
    </location>
</feature>
<evidence type="ECO:0000313" key="2">
    <source>
        <dbReference type="EMBL" id="CAD9098086.1"/>
    </source>
</evidence>
<feature type="compositionally biased region" description="Low complexity" evidence="1">
    <location>
        <begin position="15"/>
        <end position="34"/>
    </location>
</feature>
<sequence length="988" mass="105938">MSDRQLRSRGPPNVAAGDMGMPADMWDGAAAAAPDDGDDDASGAVIAYDPAHGGRMVNANDVKDARRVCQDISDGTADPHDVVQFVRKLAAFCPHICSEGYVDNRLQTVQHELVEVINTAIDYQARGWNEASANFANQLTTNVQMMGATMMHQLQQSTNAELSAHAQKMCADIAKLETAAGAAMVQLRQDTEAQNANAVLQMQRFVVNQNEQLTVAYHESVDELRRSMGDRLDAQQRVANIQVDGKLAALQEHTMGVLQQAVAHAGAETEKRAAERSLEMMRRTVALYQQSTALSKQQTDAAVGESDARHHGALVELSQHMRATIDTENADTRAMTLRTVSEAMERVAQGSRSYADAVAKQQAAMHDAYKQSLEHDVDQRLQMQAVDNATEHIKTRAVVHAKSHETLHKSIAVTTKAVTETAQAQHEQMQELATTFTAVTAELADARIELAKVKRVVEKIDARGDNTLVVQRLTNQVTGVEGQVSDIAKRVRALEAANKLHGEQAVSTHDLLDLVKDTLEEVQTKVRAHDEMLFDHQRAKSLRRAGSEPAGMPLQPTHTTATRPAPATPAASAAPVTNAFPQPVSPVAATTPTAFAVPASLNPRPGLGVDASPAPARPTFVMSAPSVAETRHADPLLGTVGPTPAPAAATSTNAAPLHTTLRMMGAAPAATYASAAGDDELTIDGQRISPRTIATMHALAAKVGFSLSQGHAQYEEVASRRISGIITLSDDSVVLHMNRERCAELANFDIGIGLANREMTRGYLVRLHIAAKVLPTGNDYAEALSKMLDKEYGVELTGEAITKEIAPAYDTWRTLQRMISRNDSAAWAYDSHVHGAAITLVDAYTPRDLLVDGMKVGVRAYQALQSLRTRIVDTISHAMQLSAPQRNVLYELRSDAAVTKAVSKNALAFNFFDKLPARRERGTALDGALGPSAGTGAPPQGGSARGRRRRNRANNQPSSQTSPTPAAATTTAAPTPGQGRGSGNGRPP</sequence>
<feature type="compositionally biased region" description="Low complexity" evidence="1">
    <location>
        <begin position="953"/>
        <end position="976"/>
    </location>
</feature>
<proteinExistence type="predicted"/>
<dbReference type="AlphaFoldDB" id="A0A7S1LBN4"/>
<feature type="region of interest" description="Disordered" evidence="1">
    <location>
        <begin position="924"/>
        <end position="988"/>
    </location>
</feature>